<sequence length="683" mass="73284">MTKSLIQIEDLSLGFVAKGGREAPILRGVSLELAAGETLGIVGESGSGKSTVALAMMGYLKPGLSVFRGRAVFDGHDMFALPEKERAKLRGGAIALIPQNAGQALTPTLKIGQQIDEALRLHSDLDATGRADRVVELLARVRLPSPADMARRYPHELSGGQQQRAAVAMALAGNAKALLLDEPTTGLDVTTQAHILEFLRTLAQEMGVAMIYVSHDMGVIARVADRVAVMYAGQLAEEGPTRDVLRAPKHPYTRGLLASIPRLGDPGIPASMPGTPPAVGSALTQCAFADRCALVRDDCRQRVPDLQKMGSSQARCLHSDKPDWPRPQTHREPDVQDASALQLRDVAISYSKPGLLDRVFKRPHKTPTVERVDFVLKKGETLGLVGESGSGKSTILRAIAGLVGTQAGSVTLGDDQDLTSSVSKRDRETLRRVQMIFQNADASLNPRQTIGEILGAPLRLYHGVKGSEAQARTKSLLEAVRLPARYISRFPGQLSGGEKQRVGVARAFAANPEVTLCDEVTSALDVSVQAAALALLTRLQKENGSSYIFVSHDLAVVRAVSDRVAVLYQGRICEIGPAADVYAPPYHPYTQTLMGAVLEPDPDAAPALLADDVTEKSPPATGCPFKRRCPRHVGSICDTTVPPRREMTAGHVIHCHLETRDLMPQPDVPDRTHVLAQPEPVCG</sequence>
<feature type="domain" description="ABC transporter" evidence="9">
    <location>
        <begin position="6"/>
        <end position="257"/>
    </location>
</feature>
<evidence type="ECO:0000256" key="6">
    <source>
        <dbReference type="ARBA" id="ARBA00022840"/>
    </source>
</evidence>
<evidence type="ECO:0000256" key="3">
    <source>
        <dbReference type="ARBA" id="ARBA00022448"/>
    </source>
</evidence>
<accession>A0ABZ2XUH3</accession>
<keyword evidence="4" id="KW-1003">Cell membrane</keyword>
<evidence type="ECO:0000256" key="8">
    <source>
        <dbReference type="SAM" id="MobiDB-lite"/>
    </source>
</evidence>
<name>A0ABZ2XUH3_9RHOB</name>
<dbReference type="SMART" id="SM00382">
    <property type="entry name" value="AAA"/>
    <property type="match status" value="2"/>
</dbReference>
<dbReference type="Pfam" id="PF08352">
    <property type="entry name" value="oligo_HPY"/>
    <property type="match status" value="2"/>
</dbReference>
<feature type="compositionally biased region" description="Basic and acidic residues" evidence="8">
    <location>
        <begin position="317"/>
        <end position="334"/>
    </location>
</feature>
<evidence type="ECO:0000313" key="10">
    <source>
        <dbReference type="EMBL" id="WZK89755.1"/>
    </source>
</evidence>
<dbReference type="InterPro" id="IPR050388">
    <property type="entry name" value="ABC_Ni/Peptide_Import"/>
</dbReference>
<dbReference type="PROSITE" id="PS00211">
    <property type="entry name" value="ABC_TRANSPORTER_1"/>
    <property type="match status" value="2"/>
</dbReference>
<dbReference type="NCBIfam" id="NF007739">
    <property type="entry name" value="PRK10419.1"/>
    <property type="match status" value="2"/>
</dbReference>
<dbReference type="RefSeq" id="WP_406648195.1">
    <property type="nucleotide sequence ID" value="NZ_CP123584.1"/>
</dbReference>
<comment type="subcellular location">
    <subcellularLocation>
        <location evidence="1">Cell inner membrane</location>
        <topology evidence="1">Peripheral membrane protein</topology>
    </subcellularLocation>
</comment>
<dbReference type="PANTHER" id="PTHR43297">
    <property type="entry name" value="OLIGOPEPTIDE TRANSPORT ATP-BINDING PROTEIN APPD"/>
    <property type="match status" value="1"/>
</dbReference>
<comment type="similarity">
    <text evidence="2">Belongs to the ABC transporter superfamily.</text>
</comment>
<dbReference type="CDD" id="cd03257">
    <property type="entry name" value="ABC_NikE_OppD_transporters"/>
    <property type="match status" value="2"/>
</dbReference>
<proteinExistence type="inferred from homology"/>
<dbReference type="PROSITE" id="PS50893">
    <property type="entry name" value="ABC_TRANSPORTER_2"/>
    <property type="match status" value="2"/>
</dbReference>
<evidence type="ECO:0000256" key="2">
    <source>
        <dbReference type="ARBA" id="ARBA00005417"/>
    </source>
</evidence>
<feature type="domain" description="ABC transporter" evidence="9">
    <location>
        <begin position="341"/>
        <end position="594"/>
    </location>
</feature>
<dbReference type="EMBL" id="CP123584">
    <property type="protein sequence ID" value="WZK89755.1"/>
    <property type="molecule type" value="Genomic_DNA"/>
</dbReference>
<gene>
    <name evidence="10" type="ORF">QEZ52_04185</name>
</gene>
<dbReference type="PANTHER" id="PTHR43297:SF2">
    <property type="entry name" value="DIPEPTIDE TRANSPORT ATP-BINDING PROTEIN DPPD"/>
    <property type="match status" value="1"/>
</dbReference>
<keyword evidence="5" id="KW-0547">Nucleotide-binding</keyword>
<dbReference type="GO" id="GO:0005524">
    <property type="term" value="F:ATP binding"/>
    <property type="evidence" value="ECO:0007669"/>
    <property type="project" value="UniProtKB-KW"/>
</dbReference>
<keyword evidence="6 10" id="KW-0067">ATP-binding</keyword>
<dbReference type="InterPro" id="IPR027417">
    <property type="entry name" value="P-loop_NTPase"/>
</dbReference>
<keyword evidence="11" id="KW-1185">Reference proteome</keyword>
<dbReference type="NCBIfam" id="TIGR01727">
    <property type="entry name" value="oligo_HPY"/>
    <property type="match status" value="2"/>
</dbReference>
<keyword evidence="3" id="KW-0813">Transport</keyword>
<keyword evidence="7" id="KW-0472">Membrane</keyword>
<dbReference type="InterPro" id="IPR003593">
    <property type="entry name" value="AAA+_ATPase"/>
</dbReference>
<dbReference type="Proteomes" id="UP001623232">
    <property type="component" value="Chromosome"/>
</dbReference>
<dbReference type="InterPro" id="IPR017871">
    <property type="entry name" value="ABC_transporter-like_CS"/>
</dbReference>
<organism evidence="10 11">
    <name type="scientific">Aliisedimentitalea scapharcae</name>
    <dbReference type="NCBI Taxonomy" id="1524259"/>
    <lineage>
        <taxon>Bacteria</taxon>
        <taxon>Pseudomonadati</taxon>
        <taxon>Pseudomonadota</taxon>
        <taxon>Alphaproteobacteria</taxon>
        <taxon>Rhodobacterales</taxon>
        <taxon>Roseobacteraceae</taxon>
        <taxon>Aliisedimentitalea</taxon>
    </lineage>
</organism>
<protein>
    <submittedName>
        <fullName evidence="10">ABC transporter ATP-binding protein</fullName>
    </submittedName>
</protein>
<feature type="region of interest" description="Disordered" evidence="8">
    <location>
        <begin position="310"/>
        <end position="337"/>
    </location>
</feature>
<dbReference type="InterPro" id="IPR013563">
    <property type="entry name" value="Oligopep_ABC_C"/>
</dbReference>
<dbReference type="SUPFAM" id="SSF52540">
    <property type="entry name" value="P-loop containing nucleoside triphosphate hydrolases"/>
    <property type="match status" value="2"/>
</dbReference>
<dbReference type="Gene3D" id="3.40.50.300">
    <property type="entry name" value="P-loop containing nucleotide triphosphate hydrolases"/>
    <property type="match status" value="2"/>
</dbReference>
<evidence type="ECO:0000256" key="1">
    <source>
        <dbReference type="ARBA" id="ARBA00004417"/>
    </source>
</evidence>
<dbReference type="NCBIfam" id="NF008453">
    <property type="entry name" value="PRK11308.1"/>
    <property type="match status" value="2"/>
</dbReference>
<dbReference type="Pfam" id="PF00005">
    <property type="entry name" value="ABC_tran"/>
    <property type="match status" value="2"/>
</dbReference>
<evidence type="ECO:0000313" key="11">
    <source>
        <dbReference type="Proteomes" id="UP001623232"/>
    </source>
</evidence>
<evidence type="ECO:0000256" key="4">
    <source>
        <dbReference type="ARBA" id="ARBA00022475"/>
    </source>
</evidence>
<dbReference type="InterPro" id="IPR003439">
    <property type="entry name" value="ABC_transporter-like_ATP-bd"/>
</dbReference>
<evidence type="ECO:0000259" key="9">
    <source>
        <dbReference type="PROSITE" id="PS50893"/>
    </source>
</evidence>
<evidence type="ECO:0000256" key="5">
    <source>
        <dbReference type="ARBA" id="ARBA00022741"/>
    </source>
</evidence>
<evidence type="ECO:0000256" key="7">
    <source>
        <dbReference type="ARBA" id="ARBA00023136"/>
    </source>
</evidence>
<reference evidence="10 11" key="1">
    <citation type="submission" date="2023-04" db="EMBL/GenBank/DDBJ databases">
        <title>Complete genome sequence of Alisedimentitalea scapharcae.</title>
        <authorList>
            <person name="Rong J.-C."/>
            <person name="Yi M.-L."/>
            <person name="Zhao Q."/>
        </authorList>
    </citation>
    <scope>NUCLEOTIDE SEQUENCE [LARGE SCALE GENOMIC DNA]</scope>
    <source>
        <strain evidence="10 11">KCTC 42119</strain>
    </source>
</reference>